<name>A0A9W7G5P2_9STRA</name>
<protein>
    <submittedName>
        <fullName evidence="2">Uncharacterized protein</fullName>
    </submittedName>
</protein>
<feature type="compositionally biased region" description="Polar residues" evidence="1">
    <location>
        <begin position="113"/>
        <end position="123"/>
    </location>
</feature>
<reference evidence="3" key="1">
    <citation type="journal article" date="2023" name="Commun. Biol.">
        <title>Genome analysis of Parmales, the sister group of diatoms, reveals the evolutionary specialization of diatoms from phago-mixotrophs to photoautotrophs.</title>
        <authorList>
            <person name="Ban H."/>
            <person name="Sato S."/>
            <person name="Yoshikawa S."/>
            <person name="Yamada K."/>
            <person name="Nakamura Y."/>
            <person name="Ichinomiya M."/>
            <person name="Sato N."/>
            <person name="Blanc-Mathieu R."/>
            <person name="Endo H."/>
            <person name="Kuwata A."/>
            <person name="Ogata H."/>
        </authorList>
    </citation>
    <scope>NUCLEOTIDE SEQUENCE [LARGE SCALE GENOMIC DNA]</scope>
</reference>
<gene>
    <name evidence="2" type="ORF">TrCOL_g1346</name>
</gene>
<dbReference type="EMBL" id="BRYA01000038">
    <property type="protein sequence ID" value="GMI34085.1"/>
    <property type="molecule type" value="Genomic_DNA"/>
</dbReference>
<feature type="region of interest" description="Disordered" evidence="1">
    <location>
        <begin position="102"/>
        <end position="129"/>
    </location>
</feature>
<dbReference type="Proteomes" id="UP001165065">
    <property type="component" value="Unassembled WGS sequence"/>
</dbReference>
<organism evidence="2 3">
    <name type="scientific">Triparma columacea</name>
    <dbReference type="NCBI Taxonomy" id="722753"/>
    <lineage>
        <taxon>Eukaryota</taxon>
        <taxon>Sar</taxon>
        <taxon>Stramenopiles</taxon>
        <taxon>Ochrophyta</taxon>
        <taxon>Bolidophyceae</taxon>
        <taxon>Parmales</taxon>
        <taxon>Triparmaceae</taxon>
        <taxon>Triparma</taxon>
    </lineage>
</organism>
<evidence type="ECO:0000313" key="3">
    <source>
        <dbReference type="Proteomes" id="UP001165065"/>
    </source>
</evidence>
<accession>A0A9W7G5P2</accession>
<feature type="region of interest" description="Disordered" evidence="1">
    <location>
        <begin position="15"/>
        <end position="41"/>
    </location>
</feature>
<dbReference type="AlphaFoldDB" id="A0A9W7G5P2"/>
<dbReference type="OrthoDB" id="191786at2759"/>
<evidence type="ECO:0000256" key="1">
    <source>
        <dbReference type="SAM" id="MobiDB-lite"/>
    </source>
</evidence>
<sequence length="447" mass="50854">MDDWRRRGLPERLLEQELRKNPAAEDRQREDLRTLVDKNKNPRLHELTSGDLRRSAKFTYDEHQDTIDNQLFKMKAGSISRFTGESLESVTDRMSIAQISFSPKHKRGGGSQMMASATGSMAKSPTRDMSEVEIEDAPVMKKYEGTVTQIAPPTFGHRPGSGQRTFNPVAMGIRKDKKLKLKSSKTTMRKKGGKFVTGIMSTSMLKHLLTAGEAGDGFGRTVAHEQNNNESFGGNNNRGGFEKGFDDLSIDTAEFGGVNGALNTTLDTYDSNLQHSFTTLSPKHAIEPTNHQSYFDEVYKVPEKKDRPDWNESFAALKYDVREMRPLLVLNREDREAKTLDRINKFRLLAAGKTKSVTTDPGRDESMVSKSAWKEEIDRKFNKLDRTGSKISPRSASINRDIRGMIKEEKIRKMKQDQKIREWERIVEEERTEKLIARRKGRGKLIH</sequence>
<evidence type="ECO:0000313" key="2">
    <source>
        <dbReference type="EMBL" id="GMI34085.1"/>
    </source>
</evidence>
<keyword evidence="3" id="KW-1185">Reference proteome</keyword>
<proteinExistence type="predicted"/>
<comment type="caution">
    <text evidence="2">The sequence shown here is derived from an EMBL/GenBank/DDBJ whole genome shotgun (WGS) entry which is preliminary data.</text>
</comment>